<dbReference type="Pfam" id="PF00400">
    <property type="entry name" value="WD40"/>
    <property type="match status" value="1"/>
</dbReference>
<dbReference type="InterPro" id="IPR036322">
    <property type="entry name" value="WD40_repeat_dom_sf"/>
</dbReference>
<dbReference type="SUPFAM" id="SSF50978">
    <property type="entry name" value="WD40 repeat-like"/>
    <property type="match status" value="1"/>
</dbReference>
<dbReference type="FunFam" id="2.130.10.10:FF:000637">
    <property type="entry name" value="WD-40 repeat family protein"/>
    <property type="match status" value="1"/>
</dbReference>
<dbReference type="InterPro" id="IPR019775">
    <property type="entry name" value="WD40_repeat_CS"/>
</dbReference>
<reference evidence="1" key="1">
    <citation type="submission" date="2015-06" db="UniProtKB">
        <authorList>
            <consortium name="EnsemblPlants"/>
        </authorList>
    </citation>
    <scope>IDENTIFICATION</scope>
</reference>
<accession>N1R136</accession>
<dbReference type="InterPro" id="IPR001680">
    <property type="entry name" value="WD40_rpt"/>
</dbReference>
<dbReference type="PROSITE" id="PS50294">
    <property type="entry name" value="WD_REPEATS_REGION"/>
    <property type="match status" value="1"/>
</dbReference>
<dbReference type="PROSITE" id="PS00678">
    <property type="entry name" value="WD_REPEATS_1"/>
    <property type="match status" value="1"/>
</dbReference>
<name>N1R136_AEGTA</name>
<organism evidence="1">
    <name type="scientific">Aegilops tauschii</name>
    <name type="common">Tausch's goatgrass</name>
    <name type="synonym">Aegilops squarrosa</name>
    <dbReference type="NCBI Taxonomy" id="37682"/>
    <lineage>
        <taxon>Eukaryota</taxon>
        <taxon>Viridiplantae</taxon>
        <taxon>Streptophyta</taxon>
        <taxon>Embryophyta</taxon>
        <taxon>Tracheophyta</taxon>
        <taxon>Spermatophyta</taxon>
        <taxon>Magnoliopsida</taxon>
        <taxon>Liliopsida</taxon>
        <taxon>Poales</taxon>
        <taxon>Poaceae</taxon>
        <taxon>BOP clade</taxon>
        <taxon>Pooideae</taxon>
        <taxon>Triticodae</taxon>
        <taxon>Triticeae</taxon>
        <taxon>Triticinae</taxon>
        <taxon>Aegilops</taxon>
    </lineage>
</organism>
<dbReference type="Gene3D" id="2.130.10.10">
    <property type="entry name" value="YVTN repeat-like/Quinoprotein amine dehydrogenase"/>
    <property type="match status" value="1"/>
</dbReference>
<protein>
    <submittedName>
        <fullName evidence="1">Uncharacterized protein</fullName>
    </submittedName>
</protein>
<proteinExistence type="predicted"/>
<dbReference type="AlphaFoldDB" id="N1R136"/>
<dbReference type="PANTHER" id="PTHR43991">
    <property type="entry name" value="WD REPEAT PROTEIN (AFU_ORTHOLOGUE AFUA_8G05640)-RELATED"/>
    <property type="match status" value="1"/>
</dbReference>
<dbReference type="PANTHER" id="PTHR43991:SF35">
    <property type="match status" value="1"/>
</dbReference>
<evidence type="ECO:0000313" key="1">
    <source>
        <dbReference type="EnsemblPlants" id="EMT15913"/>
    </source>
</evidence>
<dbReference type="InterPro" id="IPR015943">
    <property type="entry name" value="WD40/YVTN_repeat-like_dom_sf"/>
</dbReference>
<dbReference type="SMART" id="SM00320">
    <property type="entry name" value="WD40"/>
    <property type="match status" value="3"/>
</dbReference>
<dbReference type="PROSITE" id="PS50082">
    <property type="entry name" value="WD_REPEATS_2"/>
    <property type="match status" value="1"/>
</dbReference>
<sequence length="471" mass="52263">MAVYLNDDLEDLQDDRFDSDGFGVSGSRDGHPSSPNKHKNDTSAVEYRNGKDMQGIPWERLKYSRDQYRKMRLKHYKNYENLARSHQGFDMECKQVETNDKFYDFCFNTRLVKPTIVHFQVKLLIFIHVYSIGIDCNYSVTVSAGHVITHKLSRICWFQLRNLVWATSKHDVYMAQNNSVMHWSSLLQRGTEVLHVAGQVVPKQKTHGARTLSRVQISTMALKDNLMVAGGFRGELIFKYVDKPGVAFCTNAADNKNSVTNAVDVYESPSGATRVTAANNDCTVKFLDAERCSLLSRFTFPWSVNNTSVSPDGKLLAVLGDSSDCVITDAQSGEEIATLKGHLDYSFSSAWHPGGHVLATGNQDKTCRLWDTRNLSAPFAVLGGRIGAVRGLRFSSDGRFLAAAEAADFVHVYDARAGYGAAQEIGLFGEIAGVAFSPDADALFVGVADRAYGSLLEFGRRGRHAYLDSYL</sequence>
<dbReference type="EnsemblPlants" id="EMT15913">
    <property type="protein sequence ID" value="EMT15913"/>
    <property type="gene ID" value="F775_09965"/>
</dbReference>